<accession>A0A3R7PPV9</accession>
<feature type="compositionally biased region" description="Pro residues" evidence="1">
    <location>
        <begin position="317"/>
        <end position="364"/>
    </location>
</feature>
<dbReference type="EMBL" id="QCYY01002031">
    <property type="protein sequence ID" value="ROT73369.1"/>
    <property type="molecule type" value="Genomic_DNA"/>
</dbReference>
<reference evidence="2 3" key="1">
    <citation type="submission" date="2018-04" db="EMBL/GenBank/DDBJ databases">
        <authorList>
            <person name="Zhang X."/>
            <person name="Yuan J."/>
            <person name="Li F."/>
            <person name="Xiang J."/>
        </authorList>
    </citation>
    <scope>NUCLEOTIDE SEQUENCE [LARGE SCALE GENOMIC DNA]</scope>
    <source>
        <tissue evidence="2">Muscle</tissue>
    </source>
</reference>
<feature type="compositionally biased region" description="Basic and acidic residues" evidence="1">
    <location>
        <begin position="16"/>
        <end position="28"/>
    </location>
</feature>
<proteinExistence type="predicted"/>
<evidence type="ECO:0000313" key="3">
    <source>
        <dbReference type="Proteomes" id="UP000283509"/>
    </source>
</evidence>
<gene>
    <name evidence="2" type="ORF">C7M84_008206</name>
</gene>
<protein>
    <submittedName>
        <fullName evidence="2">Uncharacterized protein</fullName>
    </submittedName>
</protein>
<comment type="caution">
    <text evidence="2">The sequence shown here is derived from an EMBL/GenBank/DDBJ whole genome shotgun (WGS) entry which is preliminary data.</text>
</comment>
<sequence length="534" mass="58405">MMFHGIRRLPIQRVESPTKKTSESEAGRRAGNKARAPFISAFSPPRCRRAPRNRDFIDYYTLPLSSSLSLLLPTPSLLSPRFPLIPYPLSSPLSLSLPHSSLPSFPSHSTPSLLPSFPAHSYPLSPLPFVLHLSFLLLVPVSCLPFSPHPLSYSILQKPENKKGKAHGKKYGKALGEALSVSLHSPGEALSVSSYSFNSQRRLRLPWAFGRRMRALGSCGDEVGDGQWELSPGSESRQLFKQEECERAACLSSALFLSAAGIALERTVDLKGLCRRWRGLEAEVVDGREGRRFCQELVRSNTQNRPPSLPHRLPSNPLQPPPPVPLPLPPSPPSPLPHPSPPPSPVPLPPSLTRPPSTRPPLPSPVLTRPRLRPPLTPLHPPFRQRPSTASAAVAFREGYHGHFLPSLSQLFFLSSFNASLPPSTFSFLSIFLSPSILTPQTSLTLPPLPSLLPRPSSSFPSFFPPPSTLTHISLTLPALPYLPFNPSLPFNSSLSFNLSLPSTLPLFLDLPFLSILPLPSSLDLPPPSPPFLP</sequence>
<feature type="region of interest" description="Disordered" evidence="1">
    <location>
        <begin position="12"/>
        <end position="31"/>
    </location>
</feature>
<evidence type="ECO:0000313" key="2">
    <source>
        <dbReference type="EMBL" id="ROT73369.1"/>
    </source>
</evidence>
<keyword evidence="3" id="KW-1185">Reference proteome</keyword>
<feature type="region of interest" description="Disordered" evidence="1">
    <location>
        <begin position="298"/>
        <end position="386"/>
    </location>
</feature>
<name>A0A3R7PPV9_PENVA</name>
<dbReference type="AlphaFoldDB" id="A0A3R7PPV9"/>
<reference evidence="2 3" key="2">
    <citation type="submission" date="2019-01" db="EMBL/GenBank/DDBJ databases">
        <title>The decoding of complex shrimp genome reveals the adaptation for benthos swimmer, frequently molting mechanism and breeding impact on genome.</title>
        <authorList>
            <person name="Sun Y."/>
            <person name="Gao Y."/>
            <person name="Yu Y."/>
        </authorList>
    </citation>
    <scope>NUCLEOTIDE SEQUENCE [LARGE SCALE GENOMIC DNA]</scope>
    <source>
        <tissue evidence="2">Muscle</tissue>
    </source>
</reference>
<dbReference type="Proteomes" id="UP000283509">
    <property type="component" value="Unassembled WGS sequence"/>
</dbReference>
<organism evidence="2 3">
    <name type="scientific">Penaeus vannamei</name>
    <name type="common">Whiteleg shrimp</name>
    <name type="synonym">Litopenaeus vannamei</name>
    <dbReference type="NCBI Taxonomy" id="6689"/>
    <lineage>
        <taxon>Eukaryota</taxon>
        <taxon>Metazoa</taxon>
        <taxon>Ecdysozoa</taxon>
        <taxon>Arthropoda</taxon>
        <taxon>Crustacea</taxon>
        <taxon>Multicrustacea</taxon>
        <taxon>Malacostraca</taxon>
        <taxon>Eumalacostraca</taxon>
        <taxon>Eucarida</taxon>
        <taxon>Decapoda</taxon>
        <taxon>Dendrobranchiata</taxon>
        <taxon>Penaeoidea</taxon>
        <taxon>Penaeidae</taxon>
        <taxon>Penaeus</taxon>
    </lineage>
</organism>
<evidence type="ECO:0000256" key="1">
    <source>
        <dbReference type="SAM" id="MobiDB-lite"/>
    </source>
</evidence>